<organism evidence="1 2">
    <name type="scientific">Romanomermis culicivorax</name>
    <name type="common">Nematode worm</name>
    <dbReference type="NCBI Taxonomy" id="13658"/>
    <lineage>
        <taxon>Eukaryota</taxon>
        <taxon>Metazoa</taxon>
        <taxon>Ecdysozoa</taxon>
        <taxon>Nematoda</taxon>
        <taxon>Enoplea</taxon>
        <taxon>Dorylaimia</taxon>
        <taxon>Mermithida</taxon>
        <taxon>Mermithoidea</taxon>
        <taxon>Mermithidae</taxon>
        <taxon>Romanomermis</taxon>
    </lineage>
</organism>
<keyword evidence="1" id="KW-1185">Reference proteome</keyword>
<dbReference type="AlphaFoldDB" id="A0A915HY89"/>
<accession>A0A915HY89</accession>
<protein>
    <submittedName>
        <fullName evidence="2">Uncharacterized protein</fullName>
    </submittedName>
</protein>
<sequence>MRRCQCNAMWRVRGPETHIVWQIRGFTGQSWFKMQCSTSQPGGSEYRASSDNQQWLTGCGGLDQHRGPRRQ</sequence>
<dbReference type="WBParaSite" id="nRc.2.0.1.t06393-RA">
    <property type="protein sequence ID" value="nRc.2.0.1.t06393-RA"/>
    <property type="gene ID" value="nRc.2.0.1.g06393"/>
</dbReference>
<dbReference type="Proteomes" id="UP000887565">
    <property type="component" value="Unplaced"/>
</dbReference>
<evidence type="ECO:0000313" key="1">
    <source>
        <dbReference type="Proteomes" id="UP000887565"/>
    </source>
</evidence>
<evidence type="ECO:0000313" key="2">
    <source>
        <dbReference type="WBParaSite" id="nRc.2.0.1.t06393-RA"/>
    </source>
</evidence>
<proteinExistence type="predicted"/>
<reference evidence="2" key="1">
    <citation type="submission" date="2022-11" db="UniProtKB">
        <authorList>
            <consortium name="WormBaseParasite"/>
        </authorList>
    </citation>
    <scope>IDENTIFICATION</scope>
</reference>
<name>A0A915HY89_ROMCU</name>